<evidence type="ECO:0000313" key="3">
    <source>
        <dbReference type="EMBL" id="GAA1789339.1"/>
    </source>
</evidence>
<keyword evidence="4" id="KW-1185">Reference proteome</keyword>
<dbReference type="PROSITE" id="PS50980">
    <property type="entry name" value="COA_CT_NTER"/>
    <property type="match status" value="1"/>
</dbReference>
<evidence type="ECO:0000259" key="1">
    <source>
        <dbReference type="PROSITE" id="PS50980"/>
    </source>
</evidence>
<organism evidence="3 4">
    <name type="scientific">Nostocoides veronense</name>
    <dbReference type="NCBI Taxonomy" id="330836"/>
    <lineage>
        <taxon>Bacteria</taxon>
        <taxon>Bacillati</taxon>
        <taxon>Actinomycetota</taxon>
        <taxon>Actinomycetes</taxon>
        <taxon>Micrococcales</taxon>
        <taxon>Intrasporangiaceae</taxon>
        <taxon>Nostocoides</taxon>
    </lineage>
</organism>
<dbReference type="InterPro" id="IPR051047">
    <property type="entry name" value="AccD/PCCB"/>
</dbReference>
<accession>A0ABN2LHY5</accession>
<dbReference type="Gene3D" id="3.90.226.10">
    <property type="entry name" value="2-enoyl-CoA Hydratase, Chain A, domain 1"/>
    <property type="match status" value="2"/>
</dbReference>
<dbReference type="InterPro" id="IPR034733">
    <property type="entry name" value="AcCoA_carboxyl_beta"/>
</dbReference>
<dbReference type="PANTHER" id="PTHR43842:SF2">
    <property type="entry name" value="PROPIONYL-COA CARBOXYLASE BETA CHAIN, MITOCHONDRIAL"/>
    <property type="match status" value="1"/>
</dbReference>
<evidence type="ECO:0000259" key="2">
    <source>
        <dbReference type="PROSITE" id="PS50989"/>
    </source>
</evidence>
<protein>
    <submittedName>
        <fullName evidence="3">Acyl-CoA carboxylase subunit beta</fullName>
    </submittedName>
</protein>
<name>A0ABN2LHY5_9MICO</name>
<dbReference type="InterPro" id="IPR011763">
    <property type="entry name" value="COA_CT_C"/>
</dbReference>
<dbReference type="PROSITE" id="PS50989">
    <property type="entry name" value="COA_CT_CTER"/>
    <property type="match status" value="1"/>
</dbReference>
<dbReference type="Proteomes" id="UP001499938">
    <property type="component" value="Unassembled WGS sequence"/>
</dbReference>
<dbReference type="InterPro" id="IPR000438">
    <property type="entry name" value="Acetyl_CoA_COase_Trfase_b_su"/>
</dbReference>
<feature type="domain" description="CoA carboxyltransferase N-terminal" evidence="1">
    <location>
        <begin position="48"/>
        <end position="304"/>
    </location>
</feature>
<dbReference type="InterPro" id="IPR029045">
    <property type="entry name" value="ClpP/crotonase-like_dom_sf"/>
</dbReference>
<reference evidence="3 4" key="1">
    <citation type="journal article" date="2019" name="Int. J. Syst. Evol. Microbiol.">
        <title>The Global Catalogue of Microorganisms (GCM) 10K type strain sequencing project: providing services to taxonomists for standard genome sequencing and annotation.</title>
        <authorList>
            <consortium name="The Broad Institute Genomics Platform"/>
            <consortium name="The Broad Institute Genome Sequencing Center for Infectious Disease"/>
            <person name="Wu L."/>
            <person name="Ma J."/>
        </authorList>
    </citation>
    <scope>NUCLEOTIDE SEQUENCE [LARGE SCALE GENOMIC DNA]</scope>
    <source>
        <strain evidence="3 4">JCM 15592</strain>
    </source>
</reference>
<dbReference type="EMBL" id="BAAAPO010000021">
    <property type="protein sequence ID" value="GAA1789339.1"/>
    <property type="molecule type" value="Genomic_DNA"/>
</dbReference>
<dbReference type="Pfam" id="PF01039">
    <property type="entry name" value="Carboxyl_trans"/>
    <property type="match status" value="1"/>
</dbReference>
<feature type="domain" description="CoA carboxyltransferase C-terminal" evidence="2">
    <location>
        <begin position="313"/>
        <end position="553"/>
    </location>
</feature>
<sequence length="567" mass="61285">MQVDLRDGTLLHTGPDAVEIEWGTHGHKARLGSMTADAMPQEIDLHTTAGKLADLKRRVAEVANAGSARAVEKQHAKGKMTARERIEMLLDEGTFIEMDKYARHRSNAFGQEKHRPYGDGVVTGYGQVDGRTVAVFAQDFTVFGGSLGEVFGEKIVKVMDFAMKIGCPVVGLNDSGGARIQEGVVSLGLYGEIFLRNVHASGVIPQISLIMGPCAGGAVYSPAITDFTVMVDQTSHMFITGPDVIKTVTGEEVGFEELGGARTHNTKSGNAHYLGADEADAIEYVKALLSYLPSNNLDEPPSYDIENDLSVTDLDLELDTIIPDSANQPYDMKTVIEHLVDDGEFLEVQALFAPNILIGYARIDGRSVGIVANQPMQFAGTLDIDASEKAARFVRTCDAFNIPILTLVDVPGFLPGTSQEWNGIIRRGAKLIYAYAEATVPKVTVITRKAYGGAYDVMGSKHLGADINLSWPTGQIAVMGAQGAVNILYRKELGAAQEAGEDVTALRAQFVTDYEDTLANPYIAAERGYIDTVISPSNTRMNVSRALRALRNKRESLPPKKHGNIPL</sequence>
<gene>
    <name evidence="3" type="ORF">GCM10009811_12860</name>
</gene>
<proteinExistence type="predicted"/>
<evidence type="ECO:0000313" key="4">
    <source>
        <dbReference type="Proteomes" id="UP001499938"/>
    </source>
</evidence>
<dbReference type="PRINTS" id="PR01070">
    <property type="entry name" value="ACCCTRFRASEB"/>
</dbReference>
<dbReference type="InterPro" id="IPR011762">
    <property type="entry name" value="COA_CT_N"/>
</dbReference>
<comment type="caution">
    <text evidence="3">The sequence shown here is derived from an EMBL/GenBank/DDBJ whole genome shotgun (WGS) entry which is preliminary data.</text>
</comment>
<dbReference type="SUPFAM" id="SSF52096">
    <property type="entry name" value="ClpP/crotonase"/>
    <property type="match status" value="2"/>
</dbReference>
<dbReference type="PANTHER" id="PTHR43842">
    <property type="entry name" value="PROPIONYL-COA CARBOXYLASE BETA CHAIN"/>
    <property type="match status" value="1"/>
</dbReference>